<evidence type="ECO:0000256" key="2">
    <source>
        <dbReference type="ARBA" id="ARBA00010790"/>
    </source>
</evidence>
<keyword evidence="8" id="KW-1185">Reference proteome</keyword>
<organism evidence="7 8">
    <name type="scientific">Paraburkholderia phytofirmans</name>
    <dbReference type="NCBI Taxonomy" id="261302"/>
    <lineage>
        <taxon>Bacteria</taxon>
        <taxon>Pseudomonadati</taxon>
        <taxon>Pseudomonadota</taxon>
        <taxon>Betaproteobacteria</taxon>
        <taxon>Burkholderiales</taxon>
        <taxon>Burkholderiaceae</taxon>
        <taxon>Paraburkholderia</taxon>
    </lineage>
</organism>
<evidence type="ECO:0000256" key="3">
    <source>
        <dbReference type="ARBA" id="ARBA00022630"/>
    </source>
</evidence>
<proteinExistence type="inferred from homology"/>
<dbReference type="SUPFAM" id="SSF51905">
    <property type="entry name" value="FAD/NAD(P)-binding domain"/>
    <property type="match status" value="1"/>
</dbReference>
<evidence type="ECO:0000256" key="1">
    <source>
        <dbReference type="ARBA" id="ARBA00001974"/>
    </source>
</evidence>
<protein>
    <submittedName>
        <fullName evidence="7">GMC family oxidoreductase N-terminal domain-containing protein</fullName>
    </submittedName>
</protein>
<dbReference type="Gene3D" id="3.30.410.40">
    <property type="match status" value="2"/>
</dbReference>
<evidence type="ECO:0000313" key="7">
    <source>
        <dbReference type="EMBL" id="MFM0239756.1"/>
    </source>
</evidence>
<dbReference type="SUPFAM" id="SSF54373">
    <property type="entry name" value="FAD-linked reductases, C-terminal domain"/>
    <property type="match status" value="1"/>
</dbReference>
<dbReference type="InterPro" id="IPR007867">
    <property type="entry name" value="GMC_OxRtase_C"/>
</dbReference>
<feature type="domain" description="Glucose-methanol-choline oxidoreductase C-terminal" evidence="6">
    <location>
        <begin position="381"/>
        <end position="562"/>
    </location>
</feature>
<dbReference type="EMBL" id="JAQQDR010000005">
    <property type="protein sequence ID" value="MFM0239756.1"/>
    <property type="molecule type" value="Genomic_DNA"/>
</dbReference>
<dbReference type="RefSeq" id="WP_408263437.1">
    <property type="nucleotide sequence ID" value="NZ_JAQQCK010000012.1"/>
</dbReference>
<dbReference type="Proteomes" id="UP001629274">
    <property type="component" value="Unassembled WGS sequence"/>
</dbReference>
<dbReference type="PANTHER" id="PTHR11552:SF147">
    <property type="entry name" value="CHOLINE DEHYDROGENASE, MITOCHONDRIAL"/>
    <property type="match status" value="1"/>
</dbReference>
<dbReference type="Pfam" id="PF00732">
    <property type="entry name" value="GMC_oxred_N"/>
    <property type="match status" value="1"/>
</dbReference>
<gene>
    <name evidence="7" type="ORF">PQR03_16630</name>
</gene>
<dbReference type="PIRSF" id="PIRSF000137">
    <property type="entry name" value="Alcohol_oxidase"/>
    <property type="match status" value="1"/>
</dbReference>
<evidence type="ECO:0000313" key="8">
    <source>
        <dbReference type="Proteomes" id="UP001629274"/>
    </source>
</evidence>
<dbReference type="Pfam" id="PF05199">
    <property type="entry name" value="GMC_oxred_C"/>
    <property type="match status" value="1"/>
</dbReference>
<dbReference type="PANTHER" id="PTHR11552">
    <property type="entry name" value="GLUCOSE-METHANOL-CHOLINE GMC OXIDOREDUCTASE"/>
    <property type="match status" value="1"/>
</dbReference>
<sequence length="587" mass="63938">MEWNVEFDYIVVGGGSAGCIVANRLSTSPTNRVLLLEAGPDIVEGQVPPDVDDTYVGLAFNNPRFHWPDLSVTTQGAPPAQAGYPTQPLPRRKYIQPRVLGGGSTINGQAANRGAPDDYDEWVRLGAAGWNWDAVLPYFRKLETDLDFDGPLHGKDGPIAIRRIPREHWCGHARAAAQSFEMAGYRYLPDQNGEFRDGYFSMAISNRDERRVSAATTYLDGSVRARTNLRIMTGTPVTALRFEGKVCVGVEALVDGAPTSIRAREVILCSGAIYSPAHLLRAGIGPAHHLQDLGIPVLADRPGVGRRLMDHPAIAVGCFVKPEARMNHHTRRHMQVGLRYTSGIGDRPSDMSVGVVSRTAWHPVGSQIGAMALLVNGTESDSGEIRLASPHFADAPLVDFNLLSNQRDAQRLMDGFRRMVEIHALPPLRAVCGEVFPASYTDRVLQYGAVTARNRLVTGFARMLLDGPNAIRRYIINNMVIDQFDLASLMDSDEHLEAFVRKTAIGAWHASCSARMGRADDPMAVTDPAGRVYGVSGLRVADASIFPTVPRANTNLPTMMCAEKISDAILNDTRPGMLPAGVLAYAR</sequence>
<feature type="domain" description="Glucose-methanol-choline oxidoreductase N-terminal" evidence="5">
    <location>
        <begin position="7"/>
        <end position="313"/>
    </location>
</feature>
<keyword evidence="4" id="KW-0274">FAD</keyword>
<accession>A0ABW9BGL5</accession>
<reference evidence="7 8" key="1">
    <citation type="journal article" date="2024" name="Chem. Sci.">
        <title>Discovery of megapolipeptins by genome mining of a Burkholderiales bacteria collection.</title>
        <authorList>
            <person name="Paulo B.S."/>
            <person name="Recchia M.J.J."/>
            <person name="Lee S."/>
            <person name="Fergusson C.H."/>
            <person name="Romanowski S.B."/>
            <person name="Hernandez A."/>
            <person name="Krull N."/>
            <person name="Liu D.Y."/>
            <person name="Cavanagh H."/>
            <person name="Bos A."/>
            <person name="Gray C.A."/>
            <person name="Murphy B.T."/>
            <person name="Linington R.G."/>
            <person name="Eustaquio A.S."/>
        </authorList>
    </citation>
    <scope>NUCLEOTIDE SEQUENCE [LARGE SCALE GENOMIC DNA]</scope>
    <source>
        <strain evidence="7 8">RL17-351-BIE-A</strain>
    </source>
</reference>
<comment type="caution">
    <text evidence="7">The sequence shown here is derived from an EMBL/GenBank/DDBJ whole genome shotgun (WGS) entry which is preliminary data.</text>
</comment>
<dbReference type="InterPro" id="IPR036188">
    <property type="entry name" value="FAD/NAD-bd_sf"/>
</dbReference>
<comment type="cofactor">
    <cofactor evidence="1">
        <name>FAD</name>
        <dbReference type="ChEBI" id="CHEBI:57692"/>
    </cofactor>
</comment>
<dbReference type="Gene3D" id="3.50.50.60">
    <property type="entry name" value="FAD/NAD(P)-binding domain"/>
    <property type="match status" value="2"/>
</dbReference>
<comment type="similarity">
    <text evidence="2">Belongs to the GMC oxidoreductase family.</text>
</comment>
<dbReference type="InterPro" id="IPR012132">
    <property type="entry name" value="GMC_OxRdtase"/>
</dbReference>
<dbReference type="InterPro" id="IPR000172">
    <property type="entry name" value="GMC_OxRdtase_N"/>
</dbReference>
<evidence type="ECO:0000256" key="4">
    <source>
        <dbReference type="ARBA" id="ARBA00022827"/>
    </source>
</evidence>
<evidence type="ECO:0000259" key="6">
    <source>
        <dbReference type="Pfam" id="PF05199"/>
    </source>
</evidence>
<keyword evidence="3" id="KW-0285">Flavoprotein</keyword>
<evidence type="ECO:0000259" key="5">
    <source>
        <dbReference type="Pfam" id="PF00732"/>
    </source>
</evidence>
<name>A0ABW9BGL5_9BURK</name>